<evidence type="ECO:0000313" key="4">
    <source>
        <dbReference type="Proteomes" id="UP000242287"/>
    </source>
</evidence>
<evidence type="ECO:0000256" key="1">
    <source>
        <dbReference type="SAM" id="MobiDB-lite"/>
    </source>
</evidence>
<feature type="region of interest" description="Disordered" evidence="1">
    <location>
        <begin position="122"/>
        <end position="170"/>
    </location>
</feature>
<feature type="signal peptide" evidence="2">
    <location>
        <begin position="1"/>
        <end position="22"/>
    </location>
</feature>
<dbReference type="Proteomes" id="UP000242287">
    <property type="component" value="Unassembled WGS sequence"/>
</dbReference>
<keyword evidence="4" id="KW-1185">Reference proteome</keyword>
<name>A0A2A9NMT3_9AGAR</name>
<sequence>MIGTLTFITTFALFAKLPVTSAQSETTLRLPGFDPQPLSANFLSTDSQGMTIWELKGSDIPGTVTLVEGPGYVSLGVVDPAFTLNEACGVTGDIAVCTVTANGEVHTGTDIHATPITVLLGTPPPSATAGAASVTATPGPSSSGQAPSTSTTPTGSSVSASVPSTTASNGAVGRSRTVVLSGLGILFSALWLAL</sequence>
<dbReference type="STRING" id="703135.A0A2A9NMT3"/>
<organism evidence="3 4">
    <name type="scientific">Amanita thiersii Skay4041</name>
    <dbReference type="NCBI Taxonomy" id="703135"/>
    <lineage>
        <taxon>Eukaryota</taxon>
        <taxon>Fungi</taxon>
        <taxon>Dikarya</taxon>
        <taxon>Basidiomycota</taxon>
        <taxon>Agaricomycotina</taxon>
        <taxon>Agaricomycetes</taxon>
        <taxon>Agaricomycetidae</taxon>
        <taxon>Agaricales</taxon>
        <taxon>Pluteineae</taxon>
        <taxon>Amanitaceae</taxon>
        <taxon>Amanita</taxon>
    </lineage>
</organism>
<gene>
    <name evidence="3" type="ORF">AMATHDRAFT_49079</name>
</gene>
<keyword evidence="2" id="KW-0732">Signal</keyword>
<feature type="chain" id="PRO_5013355539" evidence="2">
    <location>
        <begin position="23"/>
        <end position="194"/>
    </location>
</feature>
<dbReference type="EMBL" id="KZ302043">
    <property type="protein sequence ID" value="PFH48992.1"/>
    <property type="molecule type" value="Genomic_DNA"/>
</dbReference>
<evidence type="ECO:0000256" key="2">
    <source>
        <dbReference type="SAM" id="SignalP"/>
    </source>
</evidence>
<protein>
    <submittedName>
        <fullName evidence="3">Uncharacterized protein</fullName>
    </submittedName>
</protein>
<accession>A0A2A9NMT3</accession>
<dbReference type="OrthoDB" id="4991875at2759"/>
<evidence type="ECO:0000313" key="3">
    <source>
        <dbReference type="EMBL" id="PFH48992.1"/>
    </source>
</evidence>
<proteinExistence type="predicted"/>
<dbReference type="AlphaFoldDB" id="A0A2A9NMT3"/>
<feature type="compositionally biased region" description="Low complexity" evidence="1">
    <location>
        <begin position="127"/>
        <end position="168"/>
    </location>
</feature>
<reference evidence="3 4" key="1">
    <citation type="submission" date="2014-02" db="EMBL/GenBank/DDBJ databases">
        <title>Transposable element dynamics among asymbiotic and ectomycorrhizal Amanita fungi.</title>
        <authorList>
            <consortium name="DOE Joint Genome Institute"/>
            <person name="Hess J."/>
            <person name="Skrede I."/>
            <person name="Wolfe B."/>
            <person name="LaButti K."/>
            <person name="Ohm R.A."/>
            <person name="Grigoriev I.V."/>
            <person name="Pringle A."/>
        </authorList>
    </citation>
    <scope>NUCLEOTIDE SEQUENCE [LARGE SCALE GENOMIC DNA]</scope>
    <source>
        <strain evidence="3 4">SKay4041</strain>
    </source>
</reference>